<reference evidence="4" key="1">
    <citation type="journal article" date="2020" name="Stud. Mycol.">
        <title>101 Dothideomycetes genomes: a test case for predicting lifestyles and emergence of pathogens.</title>
        <authorList>
            <person name="Haridas S."/>
            <person name="Albert R."/>
            <person name="Binder M."/>
            <person name="Bloem J."/>
            <person name="Labutti K."/>
            <person name="Salamov A."/>
            <person name="Andreopoulos B."/>
            <person name="Baker S."/>
            <person name="Barry K."/>
            <person name="Bills G."/>
            <person name="Bluhm B."/>
            <person name="Cannon C."/>
            <person name="Castanera R."/>
            <person name="Culley D."/>
            <person name="Daum C."/>
            <person name="Ezra D."/>
            <person name="Gonzalez J."/>
            <person name="Henrissat B."/>
            <person name="Kuo A."/>
            <person name="Liang C."/>
            <person name="Lipzen A."/>
            <person name="Lutzoni F."/>
            <person name="Magnuson J."/>
            <person name="Mondo S."/>
            <person name="Nolan M."/>
            <person name="Ohm R."/>
            <person name="Pangilinan J."/>
            <person name="Park H.-J."/>
            <person name="Ramirez L."/>
            <person name="Alfaro M."/>
            <person name="Sun H."/>
            <person name="Tritt A."/>
            <person name="Yoshinaga Y."/>
            <person name="Zwiers L.-H."/>
            <person name="Turgeon B."/>
            <person name="Goodwin S."/>
            <person name="Spatafora J."/>
            <person name="Crous P."/>
            <person name="Grigoriev I."/>
        </authorList>
    </citation>
    <scope>NUCLEOTIDE SEQUENCE</scope>
    <source>
        <strain evidence="4">CBS 123094</strain>
    </source>
</reference>
<keyword evidence="2 3" id="KW-0040">ANK repeat</keyword>
<dbReference type="PANTHER" id="PTHR24173">
    <property type="entry name" value="ANKYRIN REPEAT CONTAINING"/>
    <property type="match status" value="1"/>
</dbReference>
<protein>
    <submittedName>
        <fullName evidence="4">Ankyrin</fullName>
    </submittedName>
</protein>
<evidence type="ECO:0000313" key="5">
    <source>
        <dbReference type="Proteomes" id="UP000799779"/>
    </source>
</evidence>
<feature type="repeat" description="ANK" evidence="3">
    <location>
        <begin position="109"/>
        <end position="142"/>
    </location>
</feature>
<feature type="repeat" description="ANK" evidence="3">
    <location>
        <begin position="143"/>
        <end position="165"/>
    </location>
</feature>
<dbReference type="InterPro" id="IPR036770">
    <property type="entry name" value="Ankyrin_rpt-contain_sf"/>
</dbReference>
<evidence type="ECO:0000256" key="3">
    <source>
        <dbReference type="PROSITE-ProRule" id="PRU00023"/>
    </source>
</evidence>
<dbReference type="Pfam" id="PF12796">
    <property type="entry name" value="Ank_2"/>
    <property type="match status" value="2"/>
</dbReference>
<dbReference type="SMART" id="SM00248">
    <property type="entry name" value="ANK"/>
    <property type="match status" value="4"/>
</dbReference>
<feature type="non-terminal residue" evidence="4">
    <location>
        <position position="165"/>
    </location>
</feature>
<gene>
    <name evidence="4" type="ORF">P154DRAFT_381894</name>
</gene>
<evidence type="ECO:0000256" key="2">
    <source>
        <dbReference type="ARBA" id="ARBA00023043"/>
    </source>
</evidence>
<dbReference type="OrthoDB" id="341259at2759"/>
<feature type="repeat" description="ANK" evidence="3">
    <location>
        <begin position="7"/>
        <end position="28"/>
    </location>
</feature>
<proteinExistence type="predicted"/>
<dbReference type="PROSITE" id="PS50088">
    <property type="entry name" value="ANK_REPEAT"/>
    <property type="match status" value="4"/>
</dbReference>
<feature type="repeat" description="ANK" evidence="3">
    <location>
        <begin position="74"/>
        <end position="98"/>
    </location>
</feature>
<dbReference type="AlphaFoldDB" id="A0A6A5WNX4"/>
<keyword evidence="1" id="KW-0677">Repeat</keyword>
<accession>A0A6A5WNX4</accession>
<dbReference type="EMBL" id="ML977577">
    <property type="protein sequence ID" value="KAF2002459.1"/>
    <property type="molecule type" value="Genomic_DNA"/>
</dbReference>
<dbReference type="PROSITE" id="PS50297">
    <property type="entry name" value="ANK_REP_REGION"/>
    <property type="match status" value="4"/>
</dbReference>
<sequence length="165" mass="18109">VNTLDEYGNTALFYAVQNGHSEVVHLLLANPLVDPTESGIGYTPFGVAVERGYELMVQCFIKRGFEPETSCDYLGRTYLHTAMVTENVDMVQLLIESGNVLLNSKDRSNGATALHLAARGGFSKGLRLLLRCQSVDLNLRDMEGMTAFMLAAHGGHVETVKIFLE</sequence>
<name>A0A6A5WNX4_9PLEO</name>
<evidence type="ECO:0000313" key="4">
    <source>
        <dbReference type="EMBL" id="KAF2002459.1"/>
    </source>
</evidence>
<dbReference type="SUPFAM" id="SSF48403">
    <property type="entry name" value="Ankyrin repeat"/>
    <property type="match status" value="1"/>
</dbReference>
<keyword evidence="5" id="KW-1185">Reference proteome</keyword>
<dbReference type="PANTHER" id="PTHR24173:SF74">
    <property type="entry name" value="ANKYRIN REPEAT DOMAIN-CONTAINING PROTEIN 16"/>
    <property type="match status" value="1"/>
</dbReference>
<feature type="non-terminal residue" evidence="4">
    <location>
        <position position="1"/>
    </location>
</feature>
<dbReference type="Pfam" id="PF13637">
    <property type="entry name" value="Ank_4"/>
    <property type="match status" value="1"/>
</dbReference>
<evidence type="ECO:0000256" key="1">
    <source>
        <dbReference type="ARBA" id="ARBA00022737"/>
    </source>
</evidence>
<dbReference type="Proteomes" id="UP000799779">
    <property type="component" value="Unassembled WGS sequence"/>
</dbReference>
<dbReference type="InterPro" id="IPR002110">
    <property type="entry name" value="Ankyrin_rpt"/>
</dbReference>
<dbReference type="Gene3D" id="1.25.40.20">
    <property type="entry name" value="Ankyrin repeat-containing domain"/>
    <property type="match status" value="1"/>
</dbReference>
<organism evidence="4 5">
    <name type="scientific">Amniculicola lignicola CBS 123094</name>
    <dbReference type="NCBI Taxonomy" id="1392246"/>
    <lineage>
        <taxon>Eukaryota</taxon>
        <taxon>Fungi</taxon>
        <taxon>Dikarya</taxon>
        <taxon>Ascomycota</taxon>
        <taxon>Pezizomycotina</taxon>
        <taxon>Dothideomycetes</taxon>
        <taxon>Pleosporomycetidae</taxon>
        <taxon>Pleosporales</taxon>
        <taxon>Amniculicolaceae</taxon>
        <taxon>Amniculicola</taxon>
    </lineage>
</organism>